<gene>
    <name evidence="1" type="ORF">MILVUS5_LOCUS15675</name>
</gene>
<evidence type="ECO:0000313" key="2">
    <source>
        <dbReference type="Proteomes" id="UP001177021"/>
    </source>
</evidence>
<accession>A0ACB0JU37</accession>
<reference evidence="1" key="1">
    <citation type="submission" date="2023-10" db="EMBL/GenBank/DDBJ databases">
        <authorList>
            <person name="Rodriguez Cubillos JULIANA M."/>
            <person name="De Vega J."/>
        </authorList>
    </citation>
    <scope>NUCLEOTIDE SEQUENCE</scope>
</reference>
<organism evidence="1 2">
    <name type="scientific">Trifolium pratense</name>
    <name type="common">Red clover</name>
    <dbReference type="NCBI Taxonomy" id="57577"/>
    <lineage>
        <taxon>Eukaryota</taxon>
        <taxon>Viridiplantae</taxon>
        <taxon>Streptophyta</taxon>
        <taxon>Embryophyta</taxon>
        <taxon>Tracheophyta</taxon>
        <taxon>Spermatophyta</taxon>
        <taxon>Magnoliopsida</taxon>
        <taxon>eudicotyledons</taxon>
        <taxon>Gunneridae</taxon>
        <taxon>Pentapetalae</taxon>
        <taxon>rosids</taxon>
        <taxon>fabids</taxon>
        <taxon>Fabales</taxon>
        <taxon>Fabaceae</taxon>
        <taxon>Papilionoideae</taxon>
        <taxon>50 kb inversion clade</taxon>
        <taxon>NPAAA clade</taxon>
        <taxon>Hologalegina</taxon>
        <taxon>IRL clade</taxon>
        <taxon>Trifolieae</taxon>
        <taxon>Trifolium</taxon>
    </lineage>
</organism>
<sequence length="284" mass="34296">MRICGGAKNKNYGPIQITAEQIVGEARELEESVIHRHHRPPKQKINDGTELGEYRLRKRKEFEDLIRRVGWNVKVWVKYAEWEESQKDFDRARSVWERVLEVDYKNHRLWLKYAEFEMKNRFINHARNVWHRAITLLPRVDQLWYKYIHMENMLGNVVGVRRIFEMWMEWMPERHAWLSYIKFELKYKEIQHARDLFERFVLCHPTVASWIRYAKFEINNGDACSTRNVFERALDKVVAAEDDEEAHKFFVAFADFEASCNETHRAECIYQFALHHHVPKGINC</sequence>
<comment type="caution">
    <text evidence="1">The sequence shown here is derived from an EMBL/GenBank/DDBJ whole genome shotgun (WGS) entry which is preliminary data.</text>
</comment>
<keyword evidence="2" id="KW-1185">Reference proteome</keyword>
<proteinExistence type="predicted"/>
<dbReference type="Proteomes" id="UP001177021">
    <property type="component" value="Unassembled WGS sequence"/>
</dbReference>
<name>A0ACB0JU37_TRIPR</name>
<evidence type="ECO:0000313" key="1">
    <source>
        <dbReference type="EMBL" id="CAJ2647083.1"/>
    </source>
</evidence>
<dbReference type="EMBL" id="CASHSV030000109">
    <property type="protein sequence ID" value="CAJ2647083.1"/>
    <property type="molecule type" value="Genomic_DNA"/>
</dbReference>
<protein>
    <submittedName>
        <fullName evidence="1">Uncharacterized protein</fullName>
    </submittedName>
</protein>